<organism evidence="2">
    <name type="scientific">uncultured Caudovirales phage</name>
    <dbReference type="NCBI Taxonomy" id="2100421"/>
    <lineage>
        <taxon>Viruses</taxon>
        <taxon>Duplodnaviria</taxon>
        <taxon>Heunggongvirae</taxon>
        <taxon>Uroviricota</taxon>
        <taxon>Caudoviricetes</taxon>
        <taxon>Peduoviridae</taxon>
        <taxon>Maltschvirus</taxon>
        <taxon>Maltschvirus maltsch</taxon>
    </lineage>
</organism>
<evidence type="ECO:0000313" key="2">
    <source>
        <dbReference type="EMBL" id="CAB4150722.1"/>
    </source>
</evidence>
<dbReference type="InterPro" id="IPR045958">
    <property type="entry name" value="DUF6378"/>
</dbReference>
<dbReference type="Pfam" id="PF19905">
    <property type="entry name" value="DUF6378"/>
    <property type="match status" value="1"/>
</dbReference>
<gene>
    <name evidence="2" type="ORF">UFOVP577_27</name>
</gene>
<proteinExistence type="predicted"/>
<reference evidence="2" key="1">
    <citation type="submission" date="2020-04" db="EMBL/GenBank/DDBJ databases">
        <authorList>
            <person name="Chiriac C."/>
            <person name="Salcher M."/>
            <person name="Ghai R."/>
            <person name="Kavagutti S V."/>
        </authorList>
    </citation>
    <scope>NUCLEOTIDE SEQUENCE</scope>
</reference>
<feature type="domain" description="DUF6378" evidence="1">
    <location>
        <begin position="7"/>
        <end position="81"/>
    </location>
</feature>
<dbReference type="EMBL" id="LR796547">
    <property type="protein sequence ID" value="CAB4150722.1"/>
    <property type="molecule type" value="Genomic_DNA"/>
</dbReference>
<name>A0A6J5MWK7_9CAUD</name>
<evidence type="ECO:0000259" key="1">
    <source>
        <dbReference type="Pfam" id="PF19905"/>
    </source>
</evidence>
<protein>
    <recommendedName>
        <fullName evidence="1">DUF6378 domain-containing protein</fullName>
    </recommendedName>
</protein>
<sequence>MNDIKDILDERGTRYGEFENHAVISQGLKSVLFSFNERLKLEADQREALEMIAHKLARIVNGDPDYADSWIDIAGYAQLVAKRLEKMQPKERT</sequence>
<accession>A0A6J5MWK7</accession>